<accession>A0A6S7BPC9</accession>
<dbReference type="NCBIfam" id="NF041749">
    <property type="entry name" value="Drt4"/>
    <property type="match status" value="1"/>
</dbReference>
<dbReference type="EMBL" id="CADIKM010000020">
    <property type="protein sequence ID" value="CAB3795124.1"/>
    <property type="molecule type" value="Genomic_DNA"/>
</dbReference>
<proteinExistence type="predicted"/>
<evidence type="ECO:0000259" key="1">
    <source>
        <dbReference type="PROSITE" id="PS50878"/>
    </source>
</evidence>
<feature type="domain" description="Reverse transcriptase" evidence="1">
    <location>
        <begin position="1"/>
        <end position="324"/>
    </location>
</feature>
<evidence type="ECO:0000313" key="3">
    <source>
        <dbReference type="Proteomes" id="UP000494115"/>
    </source>
</evidence>
<dbReference type="AlphaFoldDB" id="A0A6S7BPC9"/>
<sequence>MNSTGIASAPAIEFDELLENLGITWYDATKEHLSPSDVLYGLLDHGLFNEKIPPCFSSAGLTQIVLETMGSLLDEPDESTLKKEIGKCAHDYVRYEALRDSNIPRHLGIPHPQAYAAQALAISKHWETIAIHCNKPDPAFSRIYVRHVGDGKIFEMNYKGDERFQFEEDELRWMSGAQFVVAADIATCFPSIYTHSIPWALHGKETAKGSDGLIDFAGNLLDRCTQNTRDRQTNGLLIGPHASTIISEIILTQIDADLQKKGYREVKRHVDDYRFYAANFDEAQRFIKDLGLGLRAFEMSLNEKKTKILPLPRPSDEDWVLVLNRFQFPNDELKFSEIRSYLDLALTCGQTLGKSTPLNYAIKVLAKTQAKNNPGDPDGIATRNLSLRAKRMYTQEAMNLALAYPYLVPLLDEHVFSPYWHDGTLKKIAEFSRELIRIGLHKLYPDTIAHALFLVLKHNLVLDLDDKELINVIALDDCVANVLLLEYALLRDREKIAKAVKKRANVLLKLDAREKDKHWLLIYQIWSESELVGNGYGTRCPHSREQTVHRDR</sequence>
<dbReference type="Proteomes" id="UP000494115">
    <property type="component" value="Unassembled WGS sequence"/>
</dbReference>
<reference evidence="2 3" key="1">
    <citation type="submission" date="2020-04" db="EMBL/GenBank/DDBJ databases">
        <authorList>
            <person name="De Canck E."/>
        </authorList>
    </citation>
    <scope>NUCLEOTIDE SEQUENCE [LARGE SCALE GENOMIC DNA]</scope>
    <source>
        <strain evidence="2 3">LMG 28138</strain>
    </source>
</reference>
<dbReference type="InterPro" id="IPR000477">
    <property type="entry name" value="RT_dom"/>
</dbReference>
<keyword evidence="3" id="KW-1185">Reference proteome</keyword>
<name>A0A6S7BPC9_9BURK</name>
<organism evidence="2 3">
    <name type="scientific">Pararobbsia alpina</name>
    <dbReference type="NCBI Taxonomy" id="621374"/>
    <lineage>
        <taxon>Bacteria</taxon>
        <taxon>Pseudomonadati</taxon>
        <taxon>Pseudomonadota</taxon>
        <taxon>Betaproteobacteria</taxon>
        <taxon>Burkholderiales</taxon>
        <taxon>Burkholderiaceae</taxon>
        <taxon>Pararobbsia</taxon>
    </lineage>
</organism>
<gene>
    <name evidence="2" type="ORF">LMG28138_03823</name>
</gene>
<protein>
    <recommendedName>
        <fullName evidence="1">Reverse transcriptase domain-containing protein</fullName>
    </recommendedName>
</protein>
<dbReference type="CDD" id="cd01646">
    <property type="entry name" value="RT_Bac_retron_I"/>
    <property type="match status" value="1"/>
</dbReference>
<evidence type="ECO:0000313" key="2">
    <source>
        <dbReference type="EMBL" id="CAB3795124.1"/>
    </source>
</evidence>
<dbReference type="PROSITE" id="PS50878">
    <property type="entry name" value="RT_POL"/>
    <property type="match status" value="1"/>
</dbReference>
<dbReference type="RefSeq" id="WP_175106352.1">
    <property type="nucleotide sequence ID" value="NZ_CADIKM010000020.1"/>
</dbReference>